<reference evidence="3" key="1">
    <citation type="journal article" date="2013" name="Nat. Genet.">
        <title>The duck genome and transcriptome provide insight into an avian influenza virus reservoir species.</title>
        <authorList>
            <person name="Huang Y."/>
            <person name="Li Y."/>
            <person name="Burt D.W."/>
            <person name="Chen H."/>
            <person name="Zhang Y."/>
            <person name="Qian W."/>
            <person name="Kim H."/>
            <person name="Gan S."/>
            <person name="Zhao Y."/>
            <person name="Li J."/>
            <person name="Yi K."/>
            <person name="Feng H."/>
            <person name="Zhu P."/>
            <person name="Li B."/>
            <person name="Liu Q."/>
            <person name="Fairley S."/>
            <person name="Magor K.E."/>
            <person name="Du Z."/>
            <person name="Hu X."/>
            <person name="Goodman L."/>
            <person name="Tafer H."/>
            <person name="Vignal A."/>
            <person name="Lee T."/>
            <person name="Kim K.W."/>
            <person name="Sheng Z."/>
            <person name="An Y."/>
            <person name="Searle S."/>
            <person name="Herrero J."/>
            <person name="Groenen M.A."/>
            <person name="Crooijmans R.P."/>
            <person name="Faraut T."/>
            <person name="Cai Q."/>
            <person name="Webster R.G."/>
            <person name="Aldridge J.R."/>
            <person name="Warren W.C."/>
            <person name="Bartschat S."/>
            <person name="Kehr S."/>
            <person name="Marz M."/>
            <person name="Stadler P.F."/>
            <person name="Smith J."/>
            <person name="Kraus R.H."/>
            <person name="Zhao Y."/>
            <person name="Ren L."/>
            <person name="Fei J."/>
            <person name="Morisson M."/>
            <person name="Kaiser P."/>
            <person name="Griffin D.K."/>
            <person name="Rao M."/>
            <person name="Pitel F."/>
            <person name="Wang J."/>
            <person name="Li N."/>
        </authorList>
    </citation>
    <scope>NUCLEOTIDE SEQUENCE [LARGE SCALE GENOMIC DNA]</scope>
</reference>
<organism evidence="2 3">
    <name type="scientific">Anas platyrhynchos</name>
    <name type="common">Mallard</name>
    <name type="synonym">Anas boschas</name>
    <dbReference type="NCBI Taxonomy" id="8839"/>
    <lineage>
        <taxon>Eukaryota</taxon>
        <taxon>Metazoa</taxon>
        <taxon>Chordata</taxon>
        <taxon>Craniata</taxon>
        <taxon>Vertebrata</taxon>
        <taxon>Euteleostomi</taxon>
        <taxon>Archelosauria</taxon>
        <taxon>Archosauria</taxon>
        <taxon>Dinosauria</taxon>
        <taxon>Saurischia</taxon>
        <taxon>Theropoda</taxon>
        <taxon>Coelurosauria</taxon>
        <taxon>Aves</taxon>
        <taxon>Neognathae</taxon>
        <taxon>Galloanserae</taxon>
        <taxon>Anseriformes</taxon>
        <taxon>Anatidae</taxon>
        <taxon>Anatinae</taxon>
        <taxon>Anas</taxon>
    </lineage>
</organism>
<protein>
    <submittedName>
        <fullName evidence="2">Uncharacterized protein</fullName>
    </submittedName>
</protein>
<evidence type="ECO:0000256" key="1">
    <source>
        <dbReference type="SAM" id="MobiDB-lite"/>
    </source>
</evidence>
<proteinExistence type="predicted"/>
<sequence length="279" mass="29872">MSTRGQVSGAVCASPKVIRCPFLELLFREDDIHQAKGTTSFMATQENGRSSGAGLVIQQGNIGTRWETKMLLGKQLHWLLLALGEGKDLLAPSVPSPQSTGYDSAYDSRGNSCCAVQSRDLTGPCQPPGLLTRIPQQTSYMEVSSCERLMRGWLPALTHICLPVRALLWLTAQASSFWGWVEVNGASADGSKRKRKAQLPAAPATGSFSRAAKRIRRGEVGHQGAEGASSKQDTVPPVAPASRALVNTPRLKASINQTHGNVGTRSVLQTPKPQCSSLL</sequence>
<feature type="region of interest" description="Disordered" evidence="1">
    <location>
        <begin position="256"/>
        <end position="279"/>
    </location>
</feature>
<dbReference type="EMBL" id="KB748107">
    <property type="protein sequence ID" value="EOA93171.1"/>
    <property type="molecule type" value="Genomic_DNA"/>
</dbReference>
<feature type="region of interest" description="Disordered" evidence="1">
    <location>
        <begin position="189"/>
        <end position="239"/>
    </location>
</feature>
<gene>
    <name evidence="2" type="ORF">Anapl_17917</name>
</gene>
<dbReference type="Proteomes" id="UP000296049">
    <property type="component" value="Unassembled WGS sequence"/>
</dbReference>
<name>R0J886_ANAPL</name>
<dbReference type="AlphaFoldDB" id="R0J886"/>
<evidence type="ECO:0000313" key="2">
    <source>
        <dbReference type="EMBL" id="EOA93171.1"/>
    </source>
</evidence>
<keyword evidence="3" id="KW-1185">Reference proteome</keyword>
<evidence type="ECO:0000313" key="3">
    <source>
        <dbReference type="Proteomes" id="UP000296049"/>
    </source>
</evidence>
<accession>R0J886</accession>